<gene>
    <name evidence="1" type="ORF">LCGC14_1521560</name>
</gene>
<evidence type="ECO:0000313" key="1">
    <source>
        <dbReference type="EMBL" id="KKM62453.1"/>
    </source>
</evidence>
<organism evidence="1">
    <name type="scientific">marine sediment metagenome</name>
    <dbReference type="NCBI Taxonomy" id="412755"/>
    <lineage>
        <taxon>unclassified sequences</taxon>
        <taxon>metagenomes</taxon>
        <taxon>ecological metagenomes</taxon>
    </lineage>
</organism>
<sequence>MATKTEIENQLNQMIDANPGVACGAAGLVLTPSIDLSKLHPDMKLKLEVYRKVWREYNCDIMENCECLVSGCILDGDTCEDAFDMFNTLGDCKAMMEKTNVA</sequence>
<dbReference type="AlphaFoldDB" id="A0A0F9IYQ0"/>
<proteinExistence type="predicted"/>
<comment type="caution">
    <text evidence="1">The sequence shown here is derived from an EMBL/GenBank/DDBJ whole genome shotgun (WGS) entry which is preliminary data.</text>
</comment>
<accession>A0A0F9IYQ0</accession>
<dbReference type="EMBL" id="LAZR01011292">
    <property type="protein sequence ID" value="KKM62453.1"/>
    <property type="molecule type" value="Genomic_DNA"/>
</dbReference>
<name>A0A0F9IYQ0_9ZZZZ</name>
<reference evidence="1" key="1">
    <citation type="journal article" date="2015" name="Nature">
        <title>Complex archaea that bridge the gap between prokaryotes and eukaryotes.</title>
        <authorList>
            <person name="Spang A."/>
            <person name="Saw J.H."/>
            <person name="Jorgensen S.L."/>
            <person name="Zaremba-Niedzwiedzka K."/>
            <person name="Martijn J."/>
            <person name="Lind A.E."/>
            <person name="van Eijk R."/>
            <person name="Schleper C."/>
            <person name="Guy L."/>
            <person name="Ettema T.J."/>
        </authorList>
    </citation>
    <scope>NUCLEOTIDE SEQUENCE</scope>
</reference>
<protein>
    <submittedName>
        <fullName evidence="1">Uncharacterized protein</fullName>
    </submittedName>
</protein>